<dbReference type="PANTHER" id="PTHR11138:SF5">
    <property type="entry name" value="METHIONYL-TRNA FORMYLTRANSFERASE, MITOCHONDRIAL"/>
    <property type="match status" value="1"/>
</dbReference>
<dbReference type="Pfam" id="PF02911">
    <property type="entry name" value="Formyl_trans_C"/>
    <property type="match status" value="1"/>
</dbReference>
<feature type="domain" description="Formyl transferase C-terminal" evidence="2">
    <location>
        <begin position="195"/>
        <end position="276"/>
    </location>
</feature>
<name>A0ABS6FUC3_9BACL</name>
<gene>
    <name evidence="3" type="ORF">KQJ23_18550</name>
</gene>
<feature type="domain" description="Formyl transferase N-terminal" evidence="1">
    <location>
        <begin position="89"/>
        <end position="150"/>
    </location>
</feature>
<comment type="caution">
    <text evidence="3">The sequence shown here is derived from an EMBL/GenBank/DDBJ whole genome shotgun (WGS) entry which is preliminary data.</text>
</comment>
<evidence type="ECO:0000259" key="1">
    <source>
        <dbReference type="Pfam" id="PF00551"/>
    </source>
</evidence>
<dbReference type="EMBL" id="JAHLQJ010000018">
    <property type="protein sequence ID" value="MBU5673838.1"/>
    <property type="molecule type" value="Genomic_DNA"/>
</dbReference>
<keyword evidence="4" id="KW-1185">Reference proteome</keyword>
<accession>A0ABS6FUC3</accession>
<dbReference type="InterPro" id="IPR002376">
    <property type="entry name" value="Formyl_transf_N"/>
</dbReference>
<dbReference type="Proteomes" id="UP000743001">
    <property type="component" value="Unassembled WGS sequence"/>
</dbReference>
<evidence type="ECO:0008006" key="5">
    <source>
        <dbReference type="Google" id="ProtNLM"/>
    </source>
</evidence>
<evidence type="ECO:0000313" key="4">
    <source>
        <dbReference type="Proteomes" id="UP000743001"/>
    </source>
</evidence>
<dbReference type="InterPro" id="IPR005793">
    <property type="entry name" value="Formyl_trans_C"/>
</dbReference>
<organism evidence="3 4">
    <name type="scientific">Paenibacillus brevis</name>
    <dbReference type="NCBI Taxonomy" id="2841508"/>
    <lineage>
        <taxon>Bacteria</taxon>
        <taxon>Bacillati</taxon>
        <taxon>Bacillota</taxon>
        <taxon>Bacilli</taxon>
        <taxon>Bacillales</taxon>
        <taxon>Paenibacillaceae</taxon>
        <taxon>Paenibacillus</taxon>
    </lineage>
</organism>
<evidence type="ECO:0000259" key="2">
    <source>
        <dbReference type="Pfam" id="PF02911"/>
    </source>
</evidence>
<reference evidence="3 4" key="1">
    <citation type="submission" date="2021-06" db="EMBL/GenBank/DDBJ databases">
        <authorList>
            <person name="Sun Q."/>
            <person name="Li D."/>
        </authorList>
    </citation>
    <scope>NUCLEOTIDE SEQUENCE [LARGE SCALE GENOMIC DNA]</scope>
    <source>
        <strain evidence="3 4">MSJ-6</strain>
    </source>
</reference>
<dbReference type="PANTHER" id="PTHR11138">
    <property type="entry name" value="METHIONYL-TRNA FORMYLTRANSFERASE"/>
    <property type="match status" value="1"/>
</dbReference>
<sequence>MKSKIAMFLMNKKGYLILENFINRYGIDPIDVIIISRDPNVQKDYYLEIRDLCLKNGVRVLDRLEIDNSLFENQIAFAIGWRWIINNVNQLIVFHDSLLPRYRGFAPLVNALINKEIQIGVTALFATTDYDKGDIIAQESLTISYPIKIEDAIAKIADLYILLVNKITCDILEEKAIVGVPQNEKEASYSLWRDEQDYLIDWSMESEYIQRFIDATGFPYKGAATFLNGKKVRIVESIPIQDVLIENRTPGKVIFFENKNPIVVCGKGLLKIQSIIDDETGKELLPLNKFRIRFE</sequence>
<dbReference type="Pfam" id="PF00551">
    <property type="entry name" value="Formyl_trans_N"/>
    <property type="match status" value="1"/>
</dbReference>
<protein>
    <recommendedName>
        <fullName evidence="5">Methionyl-tRNA formyltransferase</fullName>
    </recommendedName>
</protein>
<dbReference type="RefSeq" id="WP_216480419.1">
    <property type="nucleotide sequence ID" value="NZ_JAHLQJ010000018.1"/>
</dbReference>
<proteinExistence type="predicted"/>
<evidence type="ECO:0000313" key="3">
    <source>
        <dbReference type="EMBL" id="MBU5673838.1"/>
    </source>
</evidence>